<dbReference type="EMBL" id="KB446558">
    <property type="protein sequence ID" value="EME83716.1"/>
    <property type="molecule type" value="Genomic_DNA"/>
</dbReference>
<proteinExistence type="predicted"/>
<name>M3AGM7_PSEFD</name>
<dbReference type="AlphaFoldDB" id="M3AGM7"/>
<accession>M3AGM7</accession>
<feature type="region of interest" description="Disordered" evidence="1">
    <location>
        <begin position="208"/>
        <end position="233"/>
    </location>
</feature>
<evidence type="ECO:0000256" key="1">
    <source>
        <dbReference type="SAM" id="MobiDB-lite"/>
    </source>
</evidence>
<protein>
    <submittedName>
        <fullName evidence="2">Uncharacterized protein</fullName>
    </submittedName>
</protein>
<evidence type="ECO:0000313" key="3">
    <source>
        <dbReference type="Proteomes" id="UP000016932"/>
    </source>
</evidence>
<dbReference type="HOGENOM" id="CLU_327920_0_0_1"/>
<dbReference type="GeneID" id="19333338"/>
<evidence type="ECO:0000313" key="2">
    <source>
        <dbReference type="EMBL" id="EME83716.1"/>
    </source>
</evidence>
<keyword evidence="3" id="KW-1185">Reference proteome</keyword>
<dbReference type="VEuPathDB" id="FungiDB:MYCFIDRAFT_175136"/>
<dbReference type="KEGG" id="pfj:MYCFIDRAFT_175136"/>
<organism evidence="2 3">
    <name type="scientific">Pseudocercospora fijiensis (strain CIRAD86)</name>
    <name type="common">Black leaf streak disease fungus</name>
    <name type="synonym">Mycosphaerella fijiensis</name>
    <dbReference type="NCBI Taxonomy" id="383855"/>
    <lineage>
        <taxon>Eukaryota</taxon>
        <taxon>Fungi</taxon>
        <taxon>Dikarya</taxon>
        <taxon>Ascomycota</taxon>
        <taxon>Pezizomycotina</taxon>
        <taxon>Dothideomycetes</taxon>
        <taxon>Dothideomycetidae</taxon>
        <taxon>Mycosphaerellales</taxon>
        <taxon>Mycosphaerellaceae</taxon>
        <taxon>Pseudocercospora</taxon>
    </lineage>
</organism>
<dbReference type="Proteomes" id="UP000016932">
    <property type="component" value="Unassembled WGS sequence"/>
</dbReference>
<gene>
    <name evidence="2" type="ORF">MYCFIDRAFT_175136</name>
</gene>
<sequence length="877" mass="98601">MNEMRHGLVLQRGLDSGLIQGERRVDFISVRGVFPGEQQCRRYNGSESTEIAIHCLKRSSSATVIWAGILSEPRACANTSKKEHRTQYYSSEVRKLVTGLLCLAGPLLRAERRAGATPSEHTPQPFVYIEPFSFLLLIFEGQGCFAGEQRRSAGRKSPLLLPGCANISRWLQETSKTHSWLLAGLLLLSALRRRVQRKSKHVRQALGELQDPLNTPRGAHDASSGRSIAVDTCPPPPFQASPSLLHYARRQEPACKARQGKASTDGPQYPLLSLSLFYTTHHEPSPNPDHEPKLFLLRFLLRSQRRIHPVSGPSTITLPSTASPQRKSHCVHITFRPQKLSCPHFIDPTPFLPPQTPTSSQRILIHLQVFASQVTHPRRHVGGVFFSGFWNFHVLQVGLEVEGGGWSVEKFWYEEVEKRRLAENLTCMFRWKANHLVHAPPIPQTVNVSRLGANILADLAARLQKQFHDHLLWMAKLWICQVFQPILLYLSASQNTEGDSMKVTDMLYLCRSSFSQKSKLLCVNFVGRLNHFCLLRHPSRLCSILLTPLSFRAILDFHKHHPQPKSCIDPLDLRSRALALGVELQPIDDRVLGRWVIAGLPLLISEARVRLGGTASDHDRVQCHIVARGVGDSRTDIQNPKCPVLQYGSVSGHDLRQYLQSYPRFRDEQRKRKDCRRRPARIKLLDIAGVQSRIFVMRCRIGMSLKKDDEVCDGGSDLLDGRGLKEPAGQLMCVPHATPLTSQPTGPYHMRLLSASVDDVGRPTLIPHSAPLRRVRWQERRPGEWCTYHMRASEDKCDGGVVVGTLRAIAVKAITCSPMGLWYMGEMNYAALDNRYRHDGESGKVELTMAASGPTKRFPQYISTGELVVLGRKPSSR</sequence>
<reference evidence="2 3" key="1">
    <citation type="journal article" date="2012" name="PLoS Pathog.">
        <title>Diverse lifestyles and strategies of plant pathogenesis encoded in the genomes of eighteen Dothideomycetes fungi.</title>
        <authorList>
            <person name="Ohm R.A."/>
            <person name="Feau N."/>
            <person name="Henrissat B."/>
            <person name="Schoch C.L."/>
            <person name="Horwitz B.A."/>
            <person name="Barry K.W."/>
            <person name="Condon B.J."/>
            <person name="Copeland A.C."/>
            <person name="Dhillon B."/>
            <person name="Glaser F."/>
            <person name="Hesse C.N."/>
            <person name="Kosti I."/>
            <person name="LaButti K."/>
            <person name="Lindquist E.A."/>
            <person name="Lucas S."/>
            <person name="Salamov A.A."/>
            <person name="Bradshaw R.E."/>
            <person name="Ciuffetti L."/>
            <person name="Hamelin R.C."/>
            <person name="Kema G.H.J."/>
            <person name="Lawrence C."/>
            <person name="Scott J.A."/>
            <person name="Spatafora J.W."/>
            <person name="Turgeon B.G."/>
            <person name="de Wit P.J.G.M."/>
            <person name="Zhong S."/>
            <person name="Goodwin S.B."/>
            <person name="Grigoriev I.V."/>
        </authorList>
    </citation>
    <scope>NUCLEOTIDE SEQUENCE [LARGE SCALE GENOMIC DNA]</scope>
    <source>
        <strain evidence="2 3">CIRAD86</strain>
    </source>
</reference>
<dbReference type="RefSeq" id="XP_007926877.1">
    <property type="nucleotide sequence ID" value="XM_007928686.1"/>
</dbReference>